<evidence type="ECO:0000313" key="15">
    <source>
        <dbReference type="EMBL" id="OMJ20806.1"/>
    </source>
</evidence>
<comment type="catalytic activity">
    <reaction evidence="1 10">
        <text>[protein]-peptidylproline (omega=180) = [protein]-peptidylproline (omega=0)</text>
        <dbReference type="Rhea" id="RHEA:16237"/>
        <dbReference type="Rhea" id="RHEA-COMP:10747"/>
        <dbReference type="Rhea" id="RHEA-COMP:10748"/>
        <dbReference type="ChEBI" id="CHEBI:83833"/>
        <dbReference type="ChEBI" id="CHEBI:83834"/>
        <dbReference type="EC" id="5.2.1.8"/>
    </reaction>
</comment>
<dbReference type="SMART" id="SM00360">
    <property type="entry name" value="RRM"/>
    <property type="match status" value="1"/>
</dbReference>
<dbReference type="STRING" id="133412.A0A1R1XRY5"/>
<dbReference type="EMBL" id="LSSN01001149">
    <property type="protein sequence ID" value="OMJ20806.1"/>
    <property type="molecule type" value="Genomic_DNA"/>
</dbReference>
<dbReference type="EMBL" id="LSSN01002058">
    <property type="protein sequence ID" value="OMJ17391.1"/>
    <property type="molecule type" value="Genomic_DNA"/>
</dbReference>
<feature type="compositionally biased region" description="Basic and acidic residues" evidence="11">
    <location>
        <begin position="423"/>
        <end position="565"/>
    </location>
</feature>
<dbReference type="InterPro" id="IPR035979">
    <property type="entry name" value="RBD_domain_sf"/>
</dbReference>
<dbReference type="EC" id="5.2.1.8" evidence="10"/>
<feature type="region of interest" description="Disordered" evidence="11">
    <location>
        <begin position="373"/>
        <end position="565"/>
    </location>
</feature>
<evidence type="ECO:0000256" key="9">
    <source>
        <dbReference type="PROSITE-ProRule" id="PRU00176"/>
    </source>
</evidence>
<proteinExistence type="inferred from homology"/>
<dbReference type="Proteomes" id="UP000187283">
    <property type="component" value="Unassembled WGS sequence"/>
</dbReference>
<dbReference type="OrthoDB" id="2083at2759"/>
<dbReference type="PROSITE" id="PS50102">
    <property type="entry name" value="RRM"/>
    <property type="match status" value="1"/>
</dbReference>
<organism evidence="14 16">
    <name type="scientific">Smittium culicis</name>
    <dbReference type="NCBI Taxonomy" id="133412"/>
    <lineage>
        <taxon>Eukaryota</taxon>
        <taxon>Fungi</taxon>
        <taxon>Fungi incertae sedis</taxon>
        <taxon>Zoopagomycota</taxon>
        <taxon>Kickxellomycotina</taxon>
        <taxon>Harpellomycetes</taxon>
        <taxon>Harpellales</taxon>
        <taxon>Legeriomycetaceae</taxon>
        <taxon>Smittium</taxon>
    </lineage>
</organism>
<dbReference type="PROSITE" id="PS50072">
    <property type="entry name" value="CSA_PPIASE_2"/>
    <property type="match status" value="1"/>
</dbReference>
<evidence type="ECO:0000256" key="3">
    <source>
        <dbReference type="ARBA" id="ARBA00004123"/>
    </source>
</evidence>
<keyword evidence="5 9" id="KW-0694">RNA-binding</keyword>
<comment type="caution">
    <text evidence="14">The sequence shown here is derived from an EMBL/GenBank/DDBJ whole genome shotgun (WGS) entry which is preliminary data.</text>
</comment>
<dbReference type="InterPro" id="IPR029000">
    <property type="entry name" value="Cyclophilin-like_dom_sf"/>
</dbReference>
<evidence type="ECO:0000256" key="6">
    <source>
        <dbReference type="ARBA" id="ARBA00023110"/>
    </source>
</evidence>
<dbReference type="InterPro" id="IPR035538">
    <property type="entry name" value="Cyclophilin_PPIL4"/>
</dbReference>
<name>A0A1R1XRY5_9FUNG</name>
<evidence type="ECO:0000256" key="11">
    <source>
        <dbReference type="SAM" id="MobiDB-lite"/>
    </source>
</evidence>
<dbReference type="PRINTS" id="PR00153">
    <property type="entry name" value="CSAPPISMRASE"/>
</dbReference>
<dbReference type="InterPro" id="IPR002130">
    <property type="entry name" value="Cyclophilin-type_PPIase_dom"/>
</dbReference>
<dbReference type="Gene3D" id="2.40.100.10">
    <property type="entry name" value="Cyclophilin-like"/>
    <property type="match status" value="1"/>
</dbReference>
<dbReference type="SUPFAM" id="SSF50891">
    <property type="entry name" value="Cyclophilin-like"/>
    <property type="match status" value="1"/>
</dbReference>
<gene>
    <name evidence="15" type="ORF">AYI70_g3871</name>
    <name evidence="14" type="ORF">AYI70_g6005</name>
</gene>
<dbReference type="Pfam" id="PF00160">
    <property type="entry name" value="Pro_isomerase"/>
    <property type="match status" value="1"/>
</dbReference>
<feature type="domain" description="PPIase cyclophilin-type" evidence="12">
    <location>
        <begin position="6"/>
        <end position="174"/>
    </location>
</feature>
<dbReference type="InterPro" id="IPR012677">
    <property type="entry name" value="Nucleotide-bd_a/b_plait_sf"/>
</dbReference>
<dbReference type="GO" id="GO:0003723">
    <property type="term" value="F:RNA binding"/>
    <property type="evidence" value="ECO:0007669"/>
    <property type="project" value="UniProtKB-UniRule"/>
</dbReference>
<dbReference type="InterPro" id="IPR000504">
    <property type="entry name" value="RRM_dom"/>
</dbReference>
<feature type="compositionally biased region" description="Polar residues" evidence="11">
    <location>
        <begin position="373"/>
        <end position="385"/>
    </location>
</feature>
<protein>
    <recommendedName>
        <fullName evidence="10">Peptidyl-prolyl cis-trans isomerase</fullName>
        <shortName evidence="10">PPIase</shortName>
        <ecNumber evidence="10">5.2.1.8</ecNumber>
    </recommendedName>
</protein>
<reference evidence="14 16" key="1">
    <citation type="submission" date="2017-01" db="EMBL/GenBank/DDBJ databases">
        <authorList>
            <person name="Mah S.A."/>
            <person name="Swanson W.J."/>
            <person name="Moy G.W."/>
            <person name="Vacquier V.D."/>
        </authorList>
    </citation>
    <scope>NUCLEOTIDE SEQUENCE [LARGE SCALE GENOMIC DNA]</scope>
    <source>
        <strain evidence="14 16">GSMNP</strain>
    </source>
</reference>
<feature type="compositionally biased region" description="Polar residues" evidence="11">
    <location>
        <begin position="400"/>
        <end position="409"/>
    </location>
</feature>
<dbReference type="PANTHER" id="PTHR45843">
    <property type="entry name" value="PEPTIDYL-PROLYL CIS-TRANS ISOMERASE-LIKE 4"/>
    <property type="match status" value="1"/>
</dbReference>
<dbReference type="CDD" id="cd12235">
    <property type="entry name" value="RRM_PPIL4"/>
    <property type="match status" value="1"/>
</dbReference>
<keyword evidence="16" id="KW-1185">Reference proteome</keyword>
<evidence type="ECO:0000256" key="8">
    <source>
        <dbReference type="ARBA" id="ARBA00023242"/>
    </source>
</evidence>
<evidence type="ECO:0000313" key="16">
    <source>
        <dbReference type="Proteomes" id="UP000187283"/>
    </source>
</evidence>
<dbReference type="CDD" id="cd01921">
    <property type="entry name" value="cyclophilin_RRM"/>
    <property type="match status" value="1"/>
</dbReference>
<dbReference type="SUPFAM" id="SSF54928">
    <property type="entry name" value="RNA-binding domain, RBD"/>
    <property type="match status" value="1"/>
</dbReference>
<sequence length="565" mass="64997">MSVLIETTLGDIVIDCYIEEAPELSLNFIKLCKVKYYNFSLFHSVERNFIAKTGDPSCTGKGGSTIFNQIEPSKPKYMSSKAASSLKHNKKGTVSMVASTNKSSDMNQSTINQNLFVGSQFFLTLSDDLDYLDNKFPVFGQVVEGLDVIEKINEQLVDNSNRPYIDIRIKHTIILDDPFDDIPGLQVPDESPLPTPAQLATVRISNIEEITDENSLTAEELEKISKAREAKAQALTLEMIGDLPSADVLPPENTLFVCKLNPITTSADLELIFSRFGEINSCEIITDPKTNTSLGYAFIEFMDKSYCEEAYFKMDNVLIDDRRIKVDFSQSVSKLQQQWASSRTNKSSSIGGDSSLQEFSRYRYSNKNNSEYEMVFNSNDNSPARNSHKSSSPERPSSRNRQISPSRNSPDNDRYTSRSSYRAKRDNSASRSFSKPDSRAHKYENRGRDMDGNRRRDRSRDRYTRRSRSRERAIKRSNSKEKYSKRSRSRSRDPDADRYEKRGGSEYRHKNRDRSRDMYSKSGRSSDKYHRDSRNKGIDRDIEYDKERNRDRNRDRNRNNDRTTK</sequence>
<evidence type="ECO:0000256" key="10">
    <source>
        <dbReference type="RuleBase" id="RU365081"/>
    </source>
</evidence>
<comment type="subcellular location">
    <subcellularLocation>
        <location evidence="3 10">Nucleus</location>
    </subcellularLocation>
</comment>
<evidence type="ECO:0000256" key="7">
    <source>
        <dbReference type="ARBA" id="ARBA00023235"/>
    </source>
</evidence>
<dbReference type="PANTHER" id="PTHR45843:SF1">
    <property type="entry name" value="PEPTIDYL-PROLYL CIS-TRANS ISOMERASE-LIKE 4"/>
    <property type="match status" value="1"/>
</dbReference>
<evidence type="ECO:0000256" key="5">
    <source>
        <dbReference type="ARBA" id="ARBA00022884"/>
    </source>
</evidence>
<evidence type="ECO:0000256" key="4">
    <source>
        <dbReference type="ARBA" id="ARBA00010739"/>
    </source>
</evidence>
<evidence type="ECO:0000256" key="2">
    <source>
        <dbReference type="ARBA" id="ARBA00002388"/>
    </source>
</evidence>
<dbReference type="AlphaFoldDB" id="A0A1R1XRY5"/>
<evidence type="ECO:0000259" key="12">
    <source>
        <dbReference type="PROSITE" id="PS50072"/>
    </source>
</evidence>
<dbReference type="InterPro" id="IPR035542">
    <property type="entry name" value="CRIP"/>
</dbReference>
<evidence type="ECO:0000259" key="13">
    <source>
        <dbReference type="PROSITE" id="PS50102"/>
    </source>
</evidence>
<keyword evidence="6 10" id="KW-0697">Rotamase</keyword>
<evidence type="ECO:0000256" key="1">
    <source>
        <dbReference type="ARBA" id="ARBA00000971"/>
    </source>
</evidence>
<comment type="function">
    <text evidence="2 10">PPIases accelerate the folding of proteins. It catalyzes the cis-trans isomerization of proline imidic peptide bonds in oligopeptides.</text>
</comment>
<dbReference type="Gene3D" id="3.30.70.330">
    <property type="match status" value="1"/>
</dbReference>
<comment type="similarity">
    <text evidence="4 10">Belongs to the cyclophilin-type PPIase family. PPIL4 subfamily.</text>
</comment>
<dbReference type="GO" id="GO:0005634">
    <property type="term" value="C:nucleus"/>
    <property type="evidence" value="ECO:0007669"/>
    <property type="project" value="UniProtKB-SubCell"/>
</dbReference>
<accession>A0A1R1XRY5</accession>
<dbReference type="GO" id="GO:0003755">
    <property type="term" value="F:peptidyl-prolyl cis-trans isomerase activity"/>
    <property type="evidence" value="ECO:0007669"/>
    <property type="project" value="UniProtKB-UniRule"/>
</dbReference>
<dbReference type="Pfam" id="PF00076">
    <property type="entry name" value="RRM_1"/>
    <property type="match status" value="1"/>
</dbReference>
<evidence type="ECO:0000313" key="14">
    <source>
        <dbReference type="EMBL" id="OMJ17391.1"/>
    </source>
</evidence>
<keyword evidence="8 10" id="KW-0539">Nucleus</keyword>
<feature type="domain" description="RRM" evidence="13">
    <location>
        <begin position="253"/>
        <end position="331"/>
    </location>
</feature>
<keyword evidence="7 10" id="KW-0413">Isomerase</keyword>